<accession>A0A973A8F9</accession>
<dbReference type="AlphaFoldDB" id="A0A973A8F9"/>
<comment type="caution">
    <text evidence="2">The sequence shown here is derived from an EMBL/GenBank/DDBJ whole genome shotgun (WGS) entry which is preliminary data.</text>
</comment>
<protein>
    <submittedName>
        <fullName evidence="2">STAS domain-containing protein</fullName>
    </submittedName>
</protein>
<dbReference type="InterPro" id="IPR058548">
    <property type="entry name" value="MlaB-like_STAS"/>
</dbReference>
<dbReference type="CDD" id="cd07043">
    <property type="entry name" value="STAS_anti-anti-sigma_factors"/>
    <property type="match status" value="1"/>
</dbReference>
<dbReference type="Pfam" id="PF13466">
    <property type="entry name" value="STAS_2"/>
    <property type="match status" value="1"/>
</dbReference>
<dbReference type="InterPro" id="IPR036513">
    <property type="entry name" value="STAS_dom_sf"/>
</dbReference>
<name>A0A973A8F9_9GAMM</name>
<dbReference type="Proteomes" id="UP000754644">
    <property type="component" value="Unassembled WGS sequence"/>
</dbReference>
<dbReference type="Gene3D" id="3.30.750.24">
    <property type="entry name" value="STAS domain"/>
    <property type="match status" value="1"/>
</dbReference>
<feature type="domain" description="MlaB-like STAS" evidence="1">
    <location>
        <begin position="17"/>
        <end position="93"/>
    </location>
</feature>
<dbReference type="SUPFAM" id="SSF52091">
    <property type="entry name" value="SpoIIaa-like"/>
    <property type="match status" value="1"/>
</dbReference>
<dbReference type="EMBL" id="JABMOJ010000265">
    <property type="protein sequence ID" value="NQV65115.1"/>
    <property type="molecule type" value="Genomic_DNA"/>
</dbReference>
<proteinExistence type="predicted"/>
<reference evidence="2" key="1">
    <citation type="submission" date="2020-05" db="EMBL/GenBank/DDBJ databases">
        <title>Sulfur intermediates as new biogeochemical hubs in an aquatic model microbial ecosystem.</title>
        <authorList>
            <person name="Vigneron A."/>
        </authorList>
    </citation>
    <scope>NUCLEOTIDE SEQUENCE</scope>
    <source>
        <strain evidence="2">Bin.250</strain>
    </source>
</reference>
<evidence type="ECO:0000259" key="1">
    <source>
        <dbReference type="Pfam" id="PF13466"/>
    </source>
</evidence>
<evidence type="ECO:0000313" key="3">
    <source>
        <dbReference type="Proteomes" id="UP000754644"/>
    </source>
</evidence>
<gene>
    <name evidence="2" type="ORF">HQ497_07110</name>
</gene>
<sequence length="103" mass="11290">MSELSLLRIGDNQHLMVEGDLNVDTVARLKDEGIALINKLQSPVLVDLTGARVQGSAAVALLIAWQRHCVQRHWVVRFINASSRLLEIAAACDVEEILAFADS</sequence>
<evidence type="ECO:0000313" key="2">
    <source>
        <dbReference type="EMBL" id="NQV65115.1"/>
    </source>
</evidence>
<organism evidence="2 3">
    <name type="scientific">SAR86 cluster bacterium</name>
    <dbReference type="NCBI Taxonomy" id="2030880"/>
    <lineage>
        <taxon>Bacteria</taxon>
        <taxon>Pseudomonadati</taxon>
        <taxon>Pseudomonadota</taxon>
        <taxon>Gammaproteobacteria</taxon>
        <taxon>SAR86 cluster</taxon>
    </lineage>
</organism>